<dbReference type="AlphaFoldDB" id="S9X5B1"/>
<comment type="similarity">
    <text evidence="2 9">Belongs to the fatty acid desaturase type 1 family. DEGS subfamily.</text>
</comment>
<evidence type="ECO:0000256" key="4">
    <source>
        <dbReference type="ARBA" id="ARBA00022692"/>
    </source>
</evidence>
<dbReference type="GO" id="GO:0046513">
    <property type="term" value="P:ceramide biosynthetic process"/>
    <property type="evidence" value="ECO:0007669"/>
    <property type="project" value="TreeGrafter"/>
</dbReference>
<dbReference type="PANTHER" id="PTHR12879">
    <property type="entry name" value="SPHINGOLIPID DELTA 4 DESATURASE/C-4 HYDROXYLASE PROTEIN DES2"/>
    <property type="match status" value="1"/>
</dbReference>
<dbReference type="GO" id="GO:0016020">
    <property type="term" value="C:membrane"/>
    <property type="evidence" value="ECO:0007669"/>
    <property type="project" value="UniProtKB-SubCell"/>
</dbReference>
<feature type="transmembrane region" description="Helical" evidence="10">
    <location>
        <begin position="110"/>
        <end position="130"/>
    </location>
</feature>
<proteinExistence type="inferred from homology"/>
<dbReference type="GO" id="GO:0042284">
    <property type="term" value="F:sphingolipid delta-4 desaturase activity"/>
    <property type="evidence" value="ECO:0007669"/>
    <property type="project" value="UniProtKB-UniRule"/>
</dbReference>
<organism evidence="12 13">
    <name type="scientific">Angomonas deanei</name>
    <dbReference type="NCBI Taxonomy" id="59799"/>
    <lineage>
        <taxon>Eukaryota</taxon>
        <taxon>Discoba</taxon>
        <taxon>Euglenozoa</taxon>
        <taxon>Kinetoplastea</taxon>
        <taxon>Metakinetoplastina</taxon>
        <taxon>Trypanosomatida</taxon>
        <taxon>Trypanosomatidae</taxon>
        <taxon>Strigomonadinae</taxon>
        <taxon>Angomonas</taxon>
    </lineage>
</organism>
<dbReference type="Pfam" id="PF00487">
    <property type="entry name" value="FA_desaturase"/>
    <property type="match status" value="1"/>
</dbReference>
<evidence type="ECO:0000259" key="11">
    <source>
        <dbReference type="SMART" id="SM01269"/>
    </source>
</evidence>
<gene>
    <name evidence="12" type="ORF">ADEAN_000877800</name>
</gene>
<name>S9X5B1_9TRYP</name>
<dbReference type="Proteomes" id="UP000515908">
    <property type="component" value="Chromosome 20"/>
</dbReference>
<dbReference type="PIRSF" id="PIRSF017228">
    <property type="entry name" value="Sphnglp_dlt4_des"/>
    <property type="match status" value="1"/>
</dbReference>
<reference evidence="12 13" key="1">
    <citation type="submission" date="2020-08" db="EMBL/GenBank/DDBJ databases">
        <authorList>
            <person name="Newling K."/>
            <person name="Davey J."/>
            <person name="Forrester S."/>
        </authorList>
    </citation>
    <scope>NUCLEOTIDE SEQUENCE [LARGE SCALE GENOMIC DNA]</scope>
    <source>
        <strain evidence="13">Crithidia deanei Carvalho (ATCC PRA-265)</strain>
    </source>
</reference>
<dbReference type="EMBL" id="LR877164">
    <property type="protein sequence ID" value="CAD2221247.1"/>
    <property type="molecule type" value="Genomic_DNA"/>
</dbReference>
<dbReference type="InterPro" id="IPR005804">
    <property type="entry name" value="FA_desaturase_dom"/>
</dbReference>
<evidence type="ECO:0000256" key="7">
    <source>
        <dbReference type="ARBA" id="ARBA00023098"/>
    </source>
</evidence>
<keyword evidence="7 9" id="KW-0443">Lipid metabolism</keyword>
<evidence type="ECO:0000256" key="1">
    <source>
        <dbReference type="ARBA" id="ARBA00004141"/>
    </source>
</evidence>
<sequence>MSKLELKELFERKGRTDYYWSDTEYTHKTRQREILKSHGPEVKKLYGPDPWLRRLLTPFILLQMYFGYRAKDMSWPTMLLIGYFFGGTVTHSCFLAIHEITHNLCFVTPIYNDLYALFVNLVVPVPYSMMFKTYHAEHHRYLGWDGVDSDLPTRLEGRLLSNYAGKFFFLTVQVLFYALRPTVVRVIKFEKLHVTNYIVQLSFNLLVYFAFGWWPLLYFIISTFLGTSWHPLAGHFVSEHFVFKGDGGQETFSYYGILNTVMWNAGYHVEHHDFPNIPWTRIAKLNTIAPEFYVDLIRTESWAGTLFDFLLDPTVNLCSRVVREEGSAKREKKLPTSTGVMEAAKPHKGPCQWEIESYIPFVPAEGRG</sequence>
<evidence type="ECO:0000256" key="5">
    <source>
        <dbReference type="ARBA" id="ARBA00022989"/>
    </source>
</evidence>
<feature type="domain" description="Sphingolipid delta4-desaturase N-terminal" evidence="11">
    <location>
        <begin position="13"/>
        <end position="52"/>
    </location>
</feature>
<comment type="subcellular location">
    <subcellularLocation>
        <location evidence="1">Membrane</location>
        <topology evidence="1">Multi-pass membrane protein</topology>
    </subcellularLocation>
</comment>
<dbReference type="OrthoDB" id="257412at2759"/>
<feature type="transmembrane region" description="Helical" evidence="10">
    <location>
        <begin position="80"/>
        <end position="98"/>
    </location>
</feature>
<dbReference type="Pfam" id="PF08557">
    <property type="entry name" value="Lipid_DES"/>
    <property type="match status" value="1"/>
</dbReference>
<keyword evidence="8 9" id="KW-0472">Membrane</keyword>
<dbReference type="CDD" id="cd03508">
    <property type="entry name" value="Delta4-sphingolipid-FADS-like"/>
    <property type="match status" value="1"/>
</dbReference>
<dbReference type="PANTHER" id="PTHR12879:SF8">
    <property type="entry name" value="SPHINGOLIPID DELTA(4)-DESATURASE DES1"/>
    <property type="match status" value="1"/>
</dbReference>
<dbReference type="SMART" id="SM01269">
    <property type="entry name" value="Lipid_DES"/>
    <property type="match status" value="1"/>
</dbReference>
<accession>S9X5B1</accession>
<evidence type="ECO:0000256" key="2">
    <source>
        <dbReference type="ARBA" id="ARBA00006146"/>
    </source>
</evidence>
<evidence type="ECO:0000256" key="10">
    <source>
        <dbReference type="SAM" id="Phobius"/>
    </source>
</evidence>
<dbReference type="VEuPathDB" id="TriTrypDB:ADEAN_000877800"/>
<feature type="transmembrane region" description="Helical" evidence="10">
    <location>
        <begin position="199"/>
        <end position="221"/>
    </location>
</feature>
<keyword evidence="13" id="KW-1185">Reference proteome</keyword>
<keyword evidence="4 10" id="KW-0812">Transmembrane</keyword>
<dbReference type="InterPro" id="IPR011388">
    <property type="entry name" value="DES1/DES2"/>
</dbReference>
<keyword evidence="5 10" id="KW-1133">Transmembrane helix</keyword>
<evidence type="ECO:0000256" key="8">
    <source>
        <dbReference type="ARBA" id="ARBA00023136"/>
    </source>
</evidence>
<evidence type="ECO:0000313" key="12">
    <source>
        <dbReference type="EMBL" id="CAD2221247.1"/>
    </source>
</evidence>
<keyword evidence="6 9" id="KW-0560">Oxidoreductase</keyword>
<feature type="transmembrane region" description="Helical" evidence="10">
    <location>
        <begin position="163"/>
        <end position="179"/>
    </location>
</feature>
<dbReference type="EC" id="1.14.19.17" evidence="3"/>
<evidence type="ECO:0000256" key="3">
    <source>
        <dbReference type="ARBA" id="ARBA00012021"/>
    </source>
</evidence>
<evidence type="ECO:0000256" key="9">
    <source>
        <dbReference type="PIRNR" id="PIRNR017228"/>
    </source>
</evidence>
<evidence type="ECO:0000256" key="6">
    <source>
        <dbReference type="ARBA" id="ARBA00023002"/>
    </source>
</evidence>
<protein>
    <recommendedName>
        <fullName evidence="3">sphingolipid 4-desaturase</fullName>
        <ecNumber evidence="3">1.14.19.17</ecNumber>
    </recommendedName>
</protein>
<dbReference type="InterPro" id="IPR013866">
    <property type="entry name" value="Sphingolipid_d4-desaturase_N"/>
</dbReference>
<evidence type="ECO:0000313" key="13">
    <source>
        <dbReference type="Proteomes" id="UP000515908"/>
    </source>
</evidence>